<comment type="cofactor">
    <cofactor evidence="2">
        <name>Mn(2+)</name>
        <dbReference type="ChEBI" id="CHEBI:29035"/>
    </cofactor>
</comment>
<evidence type="ECO:0000256" key="10">
    <source>
        <dbReference type="ARBA" id="ARBA00022801"/>
    </source>
</evidence>
<dbReference type="Pfam" id="PF13023">
    <property type="entry name" value="HD_3"/>
    <property type="match status" value="1"/>
</dbReference>
<dbReference type="SMART" id="SM00471">
    <property type="entry name" value="HDc"/>
    <property type="match status" value="1"/>
</dbReference>
<evidence type="ECO:0000256" key="6">
    <source>
        <dbReference type="ARBA" id="ARBA00009999"/>
    </source>
</evidence>
<evidence type="ECO:0000256" key="8">
    <source>
        <dbReference type="ARBA" id="ARBA00012964"/>
    </source>
</evidence>
<evidence type="ECO:0000259" key="12">
    <source>
        <dbReference type="SMART" id="SM00471"/>
    </source>
</evidence>
<sequence>MSATEAQRFILFFIIVGNLKRIDRAGWVRYGITDVESVADHMYRMAVMAMVAGDTSLDVGKCVQLAIVHDLAESIVGDITPHDNVSVVDKHNLERRAMLLLCNLVGSRYLMELYIEYEQGDSREARFVKDLDRFEMALQAFQYETGEGD</sequence>
<dbReference type="PANTHER" id="PTHR11845:SF13">
    <property type="entry name" value="5'-DEOXYNUCLEOTIDASE HDDC2"/>
    <property type="match status" value="1"/>
</dbReference>
<dbReference type="SUPFAM" id="SSF109604">
    <property type="entry name" value="HD-domain/PDEase-like"/>
    <property type="match status" value="1"/>
</dbReference>
<comment type="function">
    <text evidence="5">Catalyzes the dephosphorylation of the nucleoside 5'-monophosphates deoxyadenosine monophosphate (dAMP), deoxycytidine monophosphate (dCMP), deoxyguanosine monophosphate (dGMP) and deoxythymidine monophosphate (dTMP).</text>
</comment>
<evidence type="ECO:0000313" key="14">
    <source>
        <dbReference type="Proteomes" id="UP000274822"/>
    </source>
</evidence>
<reference evidence="13 14" key="1">
    <citation type="journal article" date="2018" name="New Phytol.">
        <title>Phylogenomics of Endogonaceae and evolution of mycorrhizas within Mucoromycota.</title>
        <authorList>
            <person name="Chang Y."/>
            <person name="Desiro A."/>
            <person name="Na H."/>
            <person name="Sandor L."/>
            <person name="Lipzen A."/>
            <person name="Clum A."/>
            <person name="Barry K."/>
            <person name="Grigoriev I.V."/>
            <person name="Martin F.M."/>
            <person name="Stajich J.E."/>
            <person name="Smith M.E."/>
            <person name="Bonito G."/>
            <person name="Spatafora J.W."/>
        </authorList>
    </citation>
    <scope>NUCLEOTIDE SEQUENCE [LARGE SCALE GENOMIC DNA]</scope>
    <source>
        <strain evidence="13 14">AD002</strain>
    </source>
</reference>
<dbReference type="GO" id="GO:0002953">
    <property type="term" value="F:5'-deoxynucleotidase activity"/>
    <property type="evidence" value="ECO:0007669"/>
    <property type="project" value="UniProtKB-EC"/>
</dbReference>
<feature type="domain" description="HD/PDEase" evidence="12">
    <location>
        <begin position="34"/>
        <end position="146"/>
    </location>
</feature>
<organism evidence="13 14">
    <name type="scientific">Jimgerdemannia flammicorona</name>
    <dbReference type="NCBI Taxonomy" id="994334"/>
    <lineage>
        <taxon>Eukaryota</taxon>
        <taxon>Fungi</taxon>
        <taxon>Fungi incertae sedis</taxon>
        <taxon>Mucoromycota</taxon>
        <taxon>Mucoromycotina</taxon>
        <taxon>Endogonomycetes</taxon>
        <taxon>Endogonales</taxon>
        <taxon>Endogonaceae</taxon>
        <taxon>Jimgerdemannia</taxon>
    </lineage>
</organism>
<evidence type="ECO:0000256" key="4">
    <source>
        <dbReference type="ARBA" id="ARBA00001946"/>
    </source>
</evidence>
<dbReference type="FunFam" id="1.10.3210.10:FF:000011">
    <property type="entry name" value="HD domain-containing protein 2"/>
    <property type="match status" value="1"/>
</dbReference>
<keyword evidence="9" id="KW-0479">Metal-binding</keyword>
<evidence type="ECO:0000256" key="5">
    <source>
        <dbReference type="ARBA" id="ARBA00004074"/>
    </source>
</evidence>
<dbReference type="InterPro" id="IPR039356">
    <property type="entry name" value="YfbR/HDDC2"/>
</dbReference>
<evidence type="ECO:0000256" key="11">
    <source>
        <dbReference type="ARBA" id="ARBA00022842"/>
    </source>
</evidence>
<accession>A0A433Q8V0</accession>
<evidence type="ECO:0000256" key="7">
    <source>
        <dbReference type="ARBA" id="ARBA00011738"/>
    </source>
</evidence>
<dbReference type="Proteomes" id="UP000274822">
    <property type="component" value="Unassembled WGS sequence"/>
</dbReference>
<evidence type="ECO:0000313" key="13">
    <source>
        <dbReference type="EMBL" id="RUS26207.1"/>
    </source>
</evidence>
<evidence type="ECO:0000256" key="1">
    <source>
        <dbReference type="ARBA" id="ARBA00001638"/>
    </source>
</evidence>
<name>A0A433Q8V0_9FUNG</name>
<protein>
    <recommendedName>
        <fullName evidence="8">5'-deoxynucleotidase</fullName>
        <ecNumber evidence="8">3.1.3.89</ecNumber>
    </recommendedName>
</protein>
<dbReference type="GO" id="GO:0009159">
    <property type="term" value="P:deoxyribonucleoside monophosphate catabolic process"/>
    <property type="evidence" value="ECO:0007669"/>
    <property type="project" value="UniProtKB-ARBA"/>
</dbReference>
<gene>
    <name evidence="13" type="ORF">BC938DRAFT_471075</name>
</gene>
<proteinExistence type="inferred from homology"/>
<comment type="caution">
    <text evidence="13">The sequence shown here is derived from an EMBL/GenBank/DDBJ whole genome shotgun (WGS) entry which is preliminary data.</text>
</comment>
<evidence type="ECO:0000256" key="3">
    <source>
        <dbReference type="ARBA" id="ARBA00001941"/>
    </source>
</evidence>
<dbReference type="PANTHER" id="PTHR11845">
    <property type="entry name" value="5'-DEOXYNUCLEOTIDASE HDDC2"/>
    <property type="match status" value="1"/>
</dbReference>
<dbReference type="GO" id="GO:0005737">
    <property type="term" value="C:cytoplasm"/>
    <property type="evidence" value="ECO:0007669"/>
    <property type="project" value="TreeGrafter"/>
</dbReference>
<comment type="cofactor">
    <cofactor evidence="3">
        <name>Co(2+)</name>
        <dbReference type="ChEBI" id="CHEBI:48828"/>
    </cofactor>
</comment>
<keyword evidence="10" id="KW-0378">Hydrolase</keyword>
<dbReference type="EMBL" id="RBNJ01010981">
    <property type="protein sequence ID" value="RUS26207.1"/>
    <property type="molecule type" value="Genomic_DNA"/>
</dbReference>
<comment type="similarity">
    <text evidence="6">Belongs to the HDDC2 family.</text>
</comment>
<comment type="catalytic activity">
    <reaction evidence="1">
        <text>a 2'-deoxyribonucleoside 5'-phosphate + H2O = a 2'-deoxyribonucleoside + phosphate</text>
        <dbReference type="Rhea" id="RHEA:36167"/>
        <dbReference type="ChEBI" id="CHEBI:15377"/>
        <dbReference type="ChEBI" id="CHEBI:18274"/>
        <dbReference type="ChEBI" id="CHEBI:43474"/>
        <dbReference type="ChEBI" id="CHEBI:65317"/>
        <dbReference type="EC" id="3.1.3.89"/>
    </reaction>
</comment>
<evidence type="ECO:0000256" key="2">
    <source>
        <dbReference type="ARBA" id="ARBA00001936"/>
    </source>
</evidence>
<dbReference type="InterPro" id="IPR003607">
    <property type="entry name" value="HD/PDEase_dom"/>
</dbReference>
<dbReference type="AlphaFoldDB" id="A0A433Q8V0"/>
<dbReference type="InterPro" id="IPR006674">
    <property type="entry name" value="HD_domain"/>
</dbReference>
<keyword evidence="11" id="KW-0460">Magnesium</keyword>
<dbReference type="Gene3D" id="1.10.3210.10">
    <property type="entry name" value="Hypothetical protein af1432"/>
    <property type="match status" value="1"/>
</dbReference>
<comment type="cofactor">
    <cofactor evidence="4">
        <name>Mg(2+)</name>
        <dbReference type="ChEBI" id="CHEBI:18420"/>
    </cofactor>
</comment>
<keyword evidence="14" id="KW-1185">Reference proteome</keyword>
<evidence type="ECO:0000256" key="9">
    <source>
        <dbReference type="ARBA" id="ARBA00022723"/>
    </source>
</evidence>
<dbReference type="GO" id="GO:0046872">
    <property type="term" value="F:metal ion binding"/>
    <property type="evidence" value="ECO:0007669"/>
    <property type="project" value="UniProtKB-KW"/>
</dbReference>
<dbReference type="EC" id="3.1.3.89" evidence="8"/>
<comment type="subunit">
    <text evidence="7">Homodimer.</text>
</comment>